<dbReference type="PANTHER" id="PTHR34427">
    <property type="entry name" value="DUF4283 DOMAIN PROTEIN"/>
    <property type="match status" value="1"/>
</dbReference>
<organism evidence="1">
    <name type="scientific">Solanum lycopersicum</name>
    <name type="common">Tomato</name>
    <name type="synonym">Lycopersicon esculentum</name>
    <dbReference type="NCBI Taxonomy" id="4081"/>
    <lineage>
        <taxon>Eukaryota</taxon>
        <taxon>Viridiplantae</taxon>
        <taxon>Streptophyta</taxon>
        <taxon>Embryophyta</taxon>
        <taxon>Tracheophyta</taxon>
        <taxon>Spermatophyta</taxon>
        <taxon>Magnoliopsida</taxon>
        <taxon>eudicotyledons</taxon>
        <taxon>Gunneridae</taxon>
        <taxon>Pentapetalae</taxon>
        <taxon>asterids</taxon>
        <taxon>lamiids</taxon>
        <taxon>Solanales</taxon>
        <taxon>Solanaceae</taxon>
        <taxon>Solanoideae</taxon>
        <taxon>Solaneae</taxon>
        <taxon>Solanum</taxon>
        <taxon>Solanum subgen. Lycopersicon</taxon>
    </lineage>
</organism>
<protein>
    <submittedName>
        <fullName evidence="1">Uncharacterized protein</fullName>
    </submittedName>
</protein>
<dbReference type="PaxDb" id="4081-Solyc04g039640.2.1"/>
<dbReference type="Gene3D" id="3.40.50.2020">
    <property type="match status" value="1"/>
</dbReference>
<dbReference type="EnsemblPlants" id="Solyc04g039675.1.1">
    <property type="protein sequence ID" value="Solyc04g039675.1.1"/>
    <property type="gene ID" value="Solyc04g039675.1"/>
</dbReference>
<dbReference type="InterPro" id="IPR029057">
    <property type="entry name" value="PRTase-like"/>
</dbReference>
<dbReference type="Proteomes" id="UP000004994">
    <property type="component" value="Chromosome 4"/>
</dbReference>
<dbReference type="PANTHER" id="PTHR34427:SF16">
    <property type="entry name" value="DUF4283 DOMAIN-CONTAINING PROTEIN"/>
    <property type="match status" value="1"/>
</dbReference>
<dbReference type="STRING" id="4081.A0A3Q7G3N3"/>
<reference evidence="1" key="2">
    <citation type="submission" date="2019-01" db="UniProtKB">
        <authorList>
            <consortium name="EnsemblPlants"/>
        </authorList>
    </citation>
    <scope>IDENTIFICATION</scope>
    <source>
        <strain evidence="1">cv. Heinz 1706</strain>
    </source>
</reference>
<dbReference type="AlphaFoldDB" id="A0A3Q7G3N3"/>
<proteinExistence type="predicted"/>
<name>A0A3Q7G3N3_SOLLC</name>
<evidence type="ECO:0000313" key="2">
    <source>
        <dbReference type="Proteomes" id="UP000004994"/>
    </source>
</evidence>
<dbReference type="Gramene" id="Solyc04g039675.1.1">
    <property type="protein sequence ID" value="Solyc04g039675.1.1"/>
    <property type="gene ID" value="Solyc04g039675.1"/>
</dbReference>
<reference evidence="1" key="1">
    <citation type="journal article" date="2012" name="Nature">
        <title>The tomato genome sequence provides insights into fleshy fruit evolution.</title>
        <authorList>
            <consortium name="Tomato Genome Consortium"/>
        </authorList>
    </citation>
    <scope>NUCLEOTIDE SEQUENCE [LARGE SCALE GENOMIC DNA]</scope>
    <source>
        <strain evidence="1">cv. Heinz 1706</strain>
    </source>
</reference>
<dbReference type="SUPFAM" id="SSF53271">
    <property type="entry name" value="PRTase-like"/>
    <property type="match status" value="1"/>
</dbReference>
<dbReference type="InParanoid" id="A0A3Q7G3N3"/>
<keyword evidence="2" id="KW-1185">Reference proteome</keyword>
<accession>A0A3Q7G3N3</accession>
<evidence type="ECO:0000313" key="1">
    <source>
        <dbReference type="EnsemblPlants" id="Solyc04g039675.1.1"/>
    </source>
</evidence>
<sequence>MMRRVTLSEKVLEWICFLLREASSHQKNQVRRWRFKDQVAEFFGTRNHNCHGRYMSILSLQGEGKTVIIVPESDINAGWKSVAFKIRSFIYCSPQKEKTQSRTHDSKMPYAKQLQTVNGKVTALIWSQPKADWNQLKPKSTIKEYWEDVSLGILTRRKLKIPPCLRLDVGLRRAMGIPMHLWTEETFHEIGELCGGWLATEEETKLRNHLKWARIETQGDDRSMTMEVTITREGINFIIPIWVERRTRFELPPERIGTIAREDDGCQMKIQRIIEPSSSISANPEHDGDGTGEKHKVLAKHGAQKISAYVTHGIFPNRSWQRFSHDKGGSPENGMTYFWITDSCPQTVKEVKDKKPFEVLSLAAPIAAALQI</sequence>